<dbReference type="GO" id="GO:0030288">
    <property type="term" value="C:outer membrane-bounded periplasmic space"/>
    <property type="evidence" value="ECO:0007669"/>
    <property type="project" value="TreeGrafter"/>
</dbReference>
<dbReference type="GO" id="GO:0008658">
    <property type="term" value="F:penicillin binding"/>
    <property type="evidence" value="ECO:0007669"/>
    <property type="project" value="InterPro"/>
</dbReference>
<evidence type="ECO:0000256" key="12">
    <source>
        <dbReference type="SAM" id="Phobius"/>
    </source>
</evidence>
<feature type="domain" description="Glycosyl transferase family 51" evidence="14">
    <location>
        <begin position="83"/>
        <end position="250"/>
    </location>
</feature>
<dbReference type="InterPro" id="IPR023346">
    <property type="entry name" value="Lysozyme-like_dom_sf"/>
</dbReference>
<comment type="similarity">
    <text evidence="2">In the C-terminal section; belongs to the transpeptidase family.</text>
</comment>
<dbReference type="Proteomes" id="UP000320390">
    <property type="component" value="Chromosome"/>
</dbReference>
<dbReference type="Gene3D" id="1.10.3810.10">
    <property type="entry name" value="Biosynthetic peptidoglycan transglycosylase-like"/>
    <property type="match status" value="1"/>
</dbReference>
<dbReference type="Pfam" id="PF00912">
    <property type="entry name" value="Transgly"/>
    <property type="match status" value="1"/>
</dbReference>
<keyword evidence="9" id="KW-0511">Multifunctional enzyme</keyword>
<dbReference type="InterPro" id="IPR012338">
    <property type="entry name" value="Beta-lactam/transpept-like"/>
</dbReference>
<comment type="catalytic activity">
    <reaction evidence="11">
        <text>[GlcNAc-(1-&gt;4)-Mur2Ac(oyl-L-Ala-gamma-D-Glu-L-Lys-D-Ala-D-Ala)](n)-di-trans,octa-cis-undecaprenyl diphosphate + beta-D-GlcNAc-(1-&gt;4)-Mur2Ac(oyl-L-Ala-gamma-D-Glu-L-Lys-D-Ala-D-Ala)-di-trans,octa-cis-undecaprenyl diphosphate = [GlcNAc-(1-&gt;4)-Mur2Ac(oyl-L-Ala-gamma-D-Glu-L-Lys-D-Ala-D-Ala)](n+1)-di-trans,octa-cis-undecaprenyl diphosphate + di-trans,octa-cis-undecaprenyl diphosphate + H(+)</text>
        <dbReference type="Rhea" id="RHEA:23708"/>
        <dbReference type="Rhea" id="RHEA-COMP:9602"/>
        <dbReference type="Rhea" id="RHEA-COMP:9603"/>
        <dbReference type="ChEBI" id="CHEBI:15378"/>
        <dbReference type="ChEBI" id="CHEBI:58405"/>
        <dbReference type="ChEBI" id="CHEBI:60033"/>
        <dbReference type="ChEBI" id="CHEBI:78435"/>
        <dbReference type="EC" id="2.4.99.28"/>
    </reaction>
</comment>
<evidence type="ECO:0000256" key="5">
    <source>
        <dbReference type="ARBA" id="ARBA00022670"/>
    </source>
</evidence>
<dbReference type="AlphaFoldDB" id="A0A518EQ66"/>
<evidence type="ECO:0000259" key="14">
    <source>
        <dbReference type="Pfam" id="PF00912"/>
    </source>
</evidence>
<dbReference type="EMBL" id="CP036434">
    <property type="protein sequence ID" value="QDV06228.1"/>
    <property type="molecule type" value="Genomic_DNA"/>
</dbReference>
<gene>
    <name evidence="15" type="primary">pbpF</name>
    <name evidence="15" type="ORF">Poly30_17350</name>
</gene>
<evidence type="ECO:0000256" key="2">
    <source>
        <dbReference type="ARBA" id="ARBA00007090"/>
    </source>
</evidence>
<dbReference type="GO" id="GO:0008955">
    <property type="term" value="F:peptidoglycan glycosyltransferase activity"/>
    <property type="evidence" value="ECO:0007669"/>
    <property type="project" value="UniProtKB-EC"/>
</dbReference>
<organism evidence="15 16">
    <name type="scientific">Saltatorellus ferox</name>
    <dbReference type="NCBI Taxonomy" id="2528018"/>
    <lineage>
        <taxon>Bacteria</taxon>
        <taxon>Pseudomonadati</taxon>
        <taxon>Planctomycetota</taxon>
        <taxon>Planctomycetia</taxon>
        <taxon>Planctomycetia incertae sedis</taxon>
        <taxon>Saltatorellus</taxon>
    </lineage>
</organism>
<evidence type="ECO:0000256" key="1">
    <source>
        <dbReference type="ARBA" id="ARBA00004752"/>
    </source>
</evidence>
<evidence type="ECO:0000259" key="13">
    <source>
        <dbReference type="Pfam" id="PF00905"/>
    </source>
</evidence>
<evidence type="ECO:0000256" key="9">
    <source>
        <dbReference type="ARBA" id="ARBA00023268"/>
    </source>
</evidence>
<reference evidence="15 16" key="1">
    <citation type="submission" date="2019-02" db="EMBL/GenBank/DDBJ databases">
        <title>Deep-cultivation of Planctomycetes and their phenomic and genomic characterization uncovers novel biology.</title>
        <authorList>
            <person name="Wiegand S."/>
            <person name="Jogler M."/>
            <person name="Boedeker C."/>
            <person name="Pinto D."/>
            <person name="Vollmers J."/>
            <person name="Rivas-Marin E."/>
            <person name="Kohn T."/>
            <person name="Peeters S.H."/>
            <person name="Heuer A."/>
            <person name="Rast P."/>
            <person name="Oberbeckmann S."/>
            <person name="Bunk B."/>
            <person name="Jeske O."/>
            <person name="Meyerdierks A."/>
            <person name="Storesund J.E."/>
            <person name="Kallscheuer N."/>
            <person name="Luecker S."/>
            <person name="Lage O.M."/>
            <person name="Pohl T."/>
            <person name="Merkel B.J."/>
            <person name="Hornburger P."/>
            <person name="Mueller R.-W."/>
            <person name="Bruemmer F."/>
            <person name="Labrenz M."/>
            <person name="Spormann A.M."/>
            <person name="Op den Camp H."/>
            <person name="Overmann J."/>
            <person name="Amann R."/>
            <person name="Jetten M.S.M."/>
            <person name="Mascher T."/>
            <person name="Medema M.H."/>
            <person name="Devos D.P."/>
            <person name="Kaster A.-K."/>
            <person name="Ovreas L."/>
            <person name="Rohde M."/>
            <person name="Galperin M.Y."/>
            <person name="Jogler C."/>
        </authorList>
    </citation>
    <scope>NUCLEOTIDE SEQUENCE [LARGE SCALE GENOMIC DNA]</scope>
    <source>
        <strain evidence="15 16">Poly30</strain>
    </source>
</reference>
<dbReference type="InterPro" id="IPR001460">
    <property type="entry name" value="PCN-bd_Tpept"/>
</dbReference>
<dbReference type="PANTHER" id="PTHR32282:SF15">
    <property type="entry name" value="PENICILLIN-BINDING PROTEIN 1C"/>
    <property type="match status" value="1"/>
</dbReference>
<feature type="domain" description="Penicillin-binding protein transpeptidase" evidence="13">
    <location>
        <begin position="366"/>
        <end position="557"/>
    </location>
</feature>
<accession>A0A518EQ66</accession>
<evidence type="ECO:0000313" key="16">
    <source>
        <dbReference type="Proteomes" id="UP000320390"/>
    </source>
</evidence>
<dbReference type="Gene3D" id="3.40.710.10">
    <property type="entry name" value="DD-peptidase/beta-lactamase superfamily"/>
    <property type="match status" value="1"/>
</dbReference>
<dbReference type="SUPFAM" id="SSF53955">
    <property type="entry name" value="Lysozyme-like"/>
    <property type="match status" value="1"/>
</dbReference>
<evidence type="ECO:0000256" key="4">
    <source>
        <dbReference type="ARBA" id="ARBA00022645"/>
    </source>
</evidence>
<evidence type="ECO:0000256" key="7">
    <source>
        <dbReference type="ARBA" id="ARBA00022679"/>
    </source>
</evidence>
<keyword evidence="16" id="KW-1185">Reference proteome</keyword>
<name>A0A518EQ66_9BACT</name>
<dbReference type="SUPFAM" id="SSF56601">
    <property type="entry name" value="beta-lactamase/transpeptidase-like"/>
    <property type="match status" value="1"/>
</dbReference>
<keyword evidence="8" id="KW-0378">Hydrolase</keyword>
<protein>
    <recommendedName>
        <fullName evidence="10">peptidoglycan glycosyltransferase</fullName>
        <ecNumber evidence="10">2.4.99.28</ecNumber>
    </recommendedName>
</protein>
<evidence type="ECO:0000256" key="11">
    <source>
        <dbReference type="ARBA" id="ARBA00049902"/>
    </source>
</evidence>
<dbReference type="EC" id="2.4.99.28" evidence="10"/>
<proteinExistence type="inferred from homology"/>
<keyword evidence="6" id="KW-0328">Glycosyltransferase</keyword>
<feature type="transmembrane region" description="Helical" evidence="12">
    <location>
        <begin position="23"/>
        <end position="46"/>
    </location>
</feature>
<dbReference type="GO" id="GO:0004180">
    <property type="term" value="F:carboxypeptidase activity"/>
    <property type="evidence" value="ECO:0007669"/>
    <property type="project" value="UniProtKB-KW"/>
</dbReference>
<sequence>MKESIVRAEPSGGSTRRGRLRRWLVRAAAGGGLAIAAAWLAAPLGYRLLDARYPLSLASLELPPSGHVSAAEGGPEFARRVAKDEQWRRPVPLSEMGRWLPLATIAIEDVRFREHGGVDARAVARAAVRNVRSLRVREGASTLTMQLVGMTHRTPRTLRGKAIEAFRALQVEDRLSKDEILERYLNAVPYGANVVGAAMGAEAWFGCSAADLSLGEAALLAGLPQAPSRLQPDRHPERARARREAVLSAMRRAGLITEDEAIAAREVPVPQRLWPGRSGAPPLPATLHAAAWSLGERPSGGTTALRPELQTLADRLVRAHCERLAPGTEIALLAIDVAGARVVAHIGSAAQNDPLDGQVDGARAWRSPGSTLKPFVYAAAMEAGLIDADTLLDDTALDLDGWRPTNFDGAFGSFGGRVTVADALRRSLNLPALRAGQIAGLDRCLGLIEAAGVVLPESARRESGLALVTGGTRVRLVDLVNAYATLARGGLYRPTGLWADGSDGTLEAVRAISETTCEVLNDILSDEHRAPRIHGGGSHVGGVGFMWKTGTSSGHRDAWAVGHNGEFSVGVWVGRFSGAGDPAYVGAEVAEPILAEFMAALKSLK</sequence>
<keyword evidence="5" id="KW-0645">Protease</keyword>
<dbReference type="InterPro" id="IPR050396">
    <property type="entry name" value="Glycosyltr_51/Transpeptidase"/>
</dbReference>
<dbReference type="GO" id="GO:0009252">
    <property type="term" value="P:peptidoglycan biosynthetic process"/>
    <property type="evidence" value="ECO:0007669"/>
    <property type="project" value="TreeGrafter"/>
</dbReference>
<comment type="pathway">
    <text evidence="1">Cell wall biogenesis; peptidoglycan biosynthesis.</text>
</comment>
<dbReference type="InterPro" id="IPR036950">
    <property type="entry name" value="PBP_transglycosylase"/>
</dbReference>
<evidence type="ECO:0000256" key="8">
    <source>
        <dbReference type="ARBA" id="ARBA00022801"/>
    </source>
</evidence>
<keyword evidence="12" id="KW-1133">Transmembrane helix</keyword>
<evidence type="ECO:0000256" key="3">
    <source>
        <dbReference type="ARBA" id="ARBA00007739"/>
    </source>
</evidence>
<dbReference type="PANTHER" id="PTHR32282">
    <property type="entry name" value="BINDING PROTEIN TRANSPEPTIDASE, PUTATIVE-RELATED"/>
    <property type="match status" value="1"/>
</dbReference>
<evidence type="ECO:0000313" key="15">
    <source>
        <dbReference type="EMBL" id="QDV06228.1"/>
    </source>
</evidence>
<keyword evidence="12" id="KW-0472">Membrane</keyword>
<dbReference type="GO" id="GO:0006508">
    <property type="term" value="P:proteolysis"/>
    <property type="evidence" value="ECO:0007669"/>
    <property type="project" value="UniProtKB-KW"/>
</dbReference>
<dbReference type="RefSeq" id="WP_419191127.1">
    <property type="nucleotide sequence ID" value="NZ_CP036434.1"/>
</dbReference>
<keyword evidence="12" id="KW-0812">Transmembrane</keyword>
<dbReference type="InterPro" id="IPR001264">
    <property type="entry name" value="Glyco_trans_51"/>
</dbReference>
<evidence type="ECO:0000256" key="10">
    <source>
        <dbReference type="ARBA" id="ARBA00044770"/>
    </source>
</evidence>
<keyword evidence="4" id="KW-0121">Carboxypeptidase</keyword>
<evidence type="ECO:0000256" key="6">
    <source>
        <dbReference type="ARBA" id="ARBA00022676"/>
    </source>
</evidence>
<keyword evidence="7" id="KW-0808">Transferase</keyword>
<comment type="similarity">
    <text evidence="3">In the N-terminal section; belongs to the glycosyltransferase 51 family.</text>
</comment>
<dbReference type="Pfam" id="PF00905">
    <property type="entry name" value="Transpeptidase"/>
    <property type="match status" value="1"/>
</dbReference>